<name>A0A2T5I4P5_9PROT</name>
<dbReference type="AlphaFoldDB" id="A0A2T5I4P5"/>
<reference evidence="1 2" key="1">
    <citation type="submission" date="2018-04" db="EMBL/GenBank/DDBJ databases">
        <title>Active sludge and wastewater microbial communities from Klosterneuburg, Austria.</title>
        <authorList>
            <person name="Wagner M."/>
        </authorList>
    </citation>
    <scope>NUCLEOTIDE SEQUENCE [LARGE SCALE GENOMIC DNA]</scope>
    <source>
        <strain evidence="1 2">Nm49</strain>
    </source>
</reference>
<evidence type="ECO:0000313" key="2">
    <source>
        <dbReference type="Proteomes" id="UP000244128"/>
    </source>
</evidence>
<dbReference type="PROSITE" id="PS51257">
    <property type="entry name" value="PROKAR_LIPOPROTEIN"/>
    <property type="match status" value="1"/>
</dbReference>
<sequence>MHTIMKSLLIVPILLLAGCASYSIHGGDPAQRQLRNQWSANYELCERLTVATLAPEKIREEWTNEITSRNVDCNLYAATTHTAVNRDMPVLRWSTQWTAPKMSQTILAPSQLIHAR</sequence>
<dbReference type="Proteomes" id="UP000244128">
    <property type="component" value="Unassembled WGS sequence"/>
</dbReference>
<accession>A0A2T5I4P5</accession>
<evidence type="ECO:0000313" key="1">
    <source>
        <dbReference type="EMBL" id="PTQ78794.1"/>
    </source>
</evidence>
<comment type="caution">
    <text evidence="1">The sequence shown here is derived from an EMBL/GenBank/DDBJ whole genome shotgun (WGS) entry which is preliminary data.</text>
</comment>
<evidence type="ECO:0008006" key="3">
    <source>
        <dbReference type="Google" id="ProtNLM"/>
    </source>
</evidence>
<organism evidence="1 2">
    <name type="scientific">Nitrosomonas oligotropha</name>
    <dbReference type="NCBI Taxonomy" id="42354"/>
    <lineage>
        <taxon>Bacteria</taxon>
        <taxon>Pseudomonadati</taxon>
        <taxon>Pseudomonadota</taxon>
        <taxon>Betaproteobacteria</taxon>
        <taxon>Nitrosomonadales</taxon>
        <taxon>Nitrosomonadaceae</taxon>
        <taxon>Nitrosomonas</taxon>
    </lineage>
</organism>
<dbReference type="EMBL" id="QAOI01000001">
    <property type="protein sequence ID" value="PTQ78794.1"/>
    <property type="molecule type" value="Genomic_DNA"/>
</dbReference>
<protein>
    <recommendedName>
        <fullName evidence="3">Lipoprotein</fullName>
    </recommendedName>
</protein>
<gene>
    <name evidence="1" type="ORF">C8R26_101109</name>
</gene>
<proteinExistence type="predicted"/>